<dbReference type="EMBL" id="CP089983">
    <property type="protein sequence ID" value="WXB04777.1"/>
    <property type="molecule type" value="Genomic_DNA"/>
</dbReference>
<organism evidence="1 2">
    <name type="scientific">Pendulispora rubella</name>
    <dbReference type="NCBI Taxonomy" id="2741070"/>
    <lineage>
        <taxon>Bacteria</taxon>
        <taxon>Pseudomonadati</taxon>
        <taxon>Myxococcota</taxon>
        <taxon>Myxococcia</taxon>
        <taxon>Myxococcales</taxon>
        <taxon>Sorangiineae</taxon>
        <taxon>Pendulisporaceae</taxon>
        <taxon>Pendulispora</taxon>
    </lineage>
</organism>
<evidence type="ECO:0000313" key="1">
    <source>
        <dbReference type="EMBL" id="WXB04777.1"/>
    </source>
</evidence>
<protein>
    <submittedName>
        <fullName evidence="1">Ferritin-like domain-containing protein</fullName>
    </submittedName>
</protein>
<sequence>MAPGKIDGVPTIASYFAACAYLEAASVIAFRAMARELAAHGAPPSLIAACKHAAMDEVRHARLTARLARRYGANVIWPRIAPGCPRTLVDMAIENVVEGVVRETYGAASALVRAQSAARSEIREIAHAIARDECGHAELSWKIAAWLDSQLSREDRARVAACGHAAIAELRHELAIEPACDVHTVAGVPTSKTATRIHAELVSCIWANSDVLRATS</sequence>
<evidence type="ECO:0000313" key="2">
    <source>
        <dbReference type="Proteomes" id="UP001374803"/>
    </source>
</evidence>
<keyword evidence="2" id="KW-1185">Reference proteome</keyword>
<accession>A0ABZ2L1H4</accession>
<dbReference type="RefSeq" id="WP_394834421.1">
    <property type="nucleotide sequence ID" value="NZ_CP089929.1"/>
</dbReference>
<name>A0ABZ2L1H4_9BACT</name>
<dbReference type="SUPFAM" id="SSF47240">
    <property type="entry name" value="Ferritin-like"/>
    <property type="match status" value="1"/>
</dbReference>
<dbReference type="InterPro" id="IPR009078">
    <property type="entry name" value="Ferritin-like_SF"/>
</dbReference>
<dbReference type="Proteomes" id="UP001374803">
    <property type="component" value="Chromosome"/>
</dbReference>
<gene>
    <name evidence="1" type="ORF">LVJ94_48770</name>
</gene>
<proteinExistence type="predicted"/>
<dbReference type="CDD" id="cd00657">
    <property type="entry name" value="Ferritin_like"/>
    <property type="match status" value="1"/>
</dbReference>
<reference evidence="1" key="1">
    <citation type="submission" date="2021-12" db="EMBL/GenBank/DDBJ databases">
        <title>Discovery of the Pendulisporaceae a myxobacterial family with distinct sporulation behavior and unique specialized metabolism.</title>
        <authorList>
            <person name="Garcia R."/>
            <person name="Popoff A."/>
            <person name="Bader C.D."/>
            <person name="Loehr J."/>
            <person name="Walesch S."/>
            <person name="Walt C."/>
            <person name="Boldt J."/>
            <person name="Bunk B."/>
            <person name="Haeckl F.J.F.P.J."/>
            <person name="Gunesch A.P."/>
            <person name="Birkelbach J."/>
            <person name="Nuebel U."/>
            <person name="Pietschmann T."/>
            <person name="Bach T."/>
            <person name="Mueller R."/>
        </authorList>
    </citation>
    <scope>NUCLEOTIDE SEQUENCE</scope>
    <source>
        <strain evidence="1">MSr11367</strain>
    </source>
</reference>